<dbReference type="GO" id="GO:0061617">
    <property type="term" value="C:MICOS complex"/>
    <property type="evidence" value="ECO:0007669"/>
    <property type="project" value="UniProtKB-UniRule"/>
</dbReference>
<dbReference type="RefSeq" id="XP_025378588.1">
    <property type="nucleotide sequence ID" value="XM_025523440.1"/>
</dbReference>
<dbReference type="AlphaFoldDB" id="A0A316YPC0"/>
<comment type="subunit">
    <text evidence="1">Component of the mitochondrial contact site and cristae organizing system (MICOS) complex.</text>
</comment>
<dbReference type="InterPro" id="IPR033181">
    <property type="entry name" value="Mic26_fungi"/>
</dbReference>
<evidence type="ECO:0000313" key="3">
    <source>
        <dbReference type="EMBL" id="PWN91390.1"/>
    </source>
</evidence>
<feature type="region of interest" description="Disordered" evidence="2">
    <location>
        <begin position="203"/>
        <end position="228"/>
    </location>
</feature>
<gene>
    <name evidence="3" type="ORF">FA10DRAFT_278225</name>
</gene>
<dbReference type="GO" id="GO:0044284">
    <property type="term" value="C:mitochondrial crista junction"/>
    <property type="evidence" value="ECO:0007669"/>
    <property type="project" value="TreeGrafter"/>
</dbReference>
<evidence type="ECO:0000256" key="1">
    <source>
        <dbReference type="RuleBase" id="RU363021"/>
    </source>
</evidence>
<dbReference type="Proteomes" id="UP000245768">
    <property type="component" value="Unassembled WGS sequence"/>
</dbReference>
<dbReference type="EMBL" id="KZ819635">
    <property type="protein sequence ID" value="PWN91390.1"/>
    <property type="molecule type" value="Genomic_DNA"/>
</dbReference>
<dbReference type="STRING" id="215250.A0A316YPC0"/>
<comment type="subcellular location">
    <subcellularLocation>
        <location evidence="1">Mitochondrion inner membrane</location>
    </subcellularLocation>
</comment>
<keyword evidence="1" id="KW-0999">Mitochondrion inner membrane</keyword>
<keyword evidence="4" id="KW-1185">Reference proteome</keyword>
<keyword evidence="1" id="KW-0472">Membrane</keyword>
<keyword evidence="1" id="KW-0496">Mitochondrion</keyword>
<feature type="region of interest" description="Disordered" evidence="2">
    <location>
        <begin position="1"/>
        <end position="26"/>
    </location>
</feature>
<organism evidence="3 4">
    <name type="scientific">Acaromyces ingoldii</name>
    <dbReference type="NCBI Taxonomy" id="215250"/>
    <lineage>
        <taxon>Eukaryota</taxon>
        <taxon>Fungi</taxon>
        <taxon>Dikarya</taxon>
        <taxon>Basidiomycota</taxon>
        <taxon>Ustilaginomycotina</taxon>
        <taxon>Exobasidiomycetes</taxon>
        <taxon>Exobasidiales</taxon>
        <taxon>Cryptobasidiaceae</taxon>
        <taxon>Acaromyces</taxon>
    </lineage>
</organism>
<feature type="compositionally biased region" description="Low complexity" evidence="2">
    <location>
        <begin position="15"/>
        <end position="25"/>
    </location>
</feature>
<reference evidence="3 4" key="1">
    <citation type="journal article" date="2018" name="Mol. Biol. Evol.">
        <title>Broad Genomic Sampling Reveals a Smut Pathogenic Ancestry of the Fungal Clade Ustilaginomycotina.</title>
        <authorList>
            <person name="Kijpornyongpan T."/>
            <person name="Mondo S.J."/>
            <person name="Barry K."/>
            <person name="Sandor L."/>
            <person name="Lee J."/>
            <person name="Lipzen A."/>
            <person name="Pangilinan J."/>
            <person name="LaButti K."/>
            <person name="Hainaut M."/>
            <person name="Henrissat B."/>
            <person name="Grigoriev I.V."/>
            <person name="Spatafora J.W."/>
            <person name="Aime M.C."/>
        </authorList>
    </citation>
    <scope>NUCLEOTIDE SEQUENCE [LARGE SCALE GENOMIC DNA]</scope>
    <source>
        <strain evidence="3 4">MCA 4198</strain>
    </source>
</reference>
<sequence length="228" mass="24522">MAAAVGVSRGPVYAEETSTSSSSKKLPIYSSPVEPVTLAEVRGPLEEQVGSARRYVVDSTRHASDALRGQISKWIGVEQAVESKVSSLIPADEPLTPGLLYVGVATLAGSVFTRYRSFPIRILTPPLLLVGSLNYFLPKTSHNLADYYLEVEQRRLPPQVRDAREWTNEKWNALVGETRQGLQSAKRQTSSIVDQSLSRVEQNTGLKVGGGGGTAAAASPSSDAKKLV</sequence>
<dbReference type="FunCoup" id="A0A316YPC0">
    <property type="interactions" value="25"/>
</dbReference>
<proteinExistence type="predicted"/>
<dbReference type="PANTHER" id="PTHR28268">
    <property type="entry name" value="MICOS SUBUNIT MIC26"/>
    <property type="match status" value="1"/>
</dbReference>
<accession>A0A316YPC0</accession>
<name>A0A316YPC0_9BASI</name>
<dbReference type="Pfam" id="PF09769">
    <property type="entry name" value="ApoO"/>
    <property type="match status" value="1"/>
</dbReference>
<evidence type="ECO:0000313" key="4">
    <source>
        <dbReference type="Proteomes" id="UP000245768"/>
    </source>
</evidence>
<dbReference type="GeneID" id="37045356"/>
<comment type="function">
    <text evidence="1">Component of the MICOS complex, a large protein complex of the mitochondrial inner membrane that plays crucial roles in the maintenance of crista junctions, inner membrane architecture, and formation of contact sites to the outer membrane.</text>
</comment>
<dbReference type="InterPro" id="IPR019166">
    <property type="entry name" value="MIC26/MIC27"/>
</dbReference>
<dbReference type="PANTHER" id="PTHR28268:SF1">
    <property type="entry name" value="MICOS SUBUNIT MIC26"/>
    <property type="match status" value="1"/>
</dbReference>
<protein>
    <recommendedName>
        <fullName evidence="1">MICOS complex subunit</fullName>
    </recommendedName>
</protein>
<dbReference type="GO" id="GO:0042407">
    <property type="term" value="P:cristae formation"/>
    <property type="evidence" value="ECO:0007669"/>
    <property type="project" value="InterPro"/>
</dbReference>
<evidence type="ECO:0000256" key="2">
    <source>
        <dbReference type="SAM" id="MobiDB-lite"/>
    </source>
</evidence>
<dbReference type="OrthoDB" id="2399148at2759"/>
<dbReference type="InParanoid" id="A0A316YPC0"/>